<dbReference type="Proteomes" id="UP000004995">
    <property type="component" value="Unassembled WGS sequence"/>
</dbReference>
<accession>K3ZF58</accession>
<dbReference type="AlphaFoldDB" id="K3ZF58"/>
<dbReference type="OMA" id="WYLKLLC"/>
<protein>
    <submittedName>
        <fullName evidence="1 2">Uncharacterized protein</fullName>
    </submittedName>
</protein>
<evidence type="ECO:0000313" key="1">
    <source>
        <dbReference type="EMBL" id="RCV19291.1"/>
    </source>
</evidence>
<dbReference type="EMBL" id="CM003530">
    <property type="protein sequence ID" value="RCV19291.1"/>
    <property type="molecule type" value="Genomic_DNA"/>
</dbReference>
<organism evidence="1">
    <name type="scientific">Setaria italica</name>
    <name type="common">Foxtail millet</name>
    <name type="synonym">Panicum italicum</name>
    <dbReference type="NCBI Taxonomy" id="4555"/>
    <lineage>
        <taxon>Eukaryota</taxon>
        <taxon>Viridiplantae</taxon>
        <taxon>Streptophyta</taxon>
        <taxon>Embryophyta</taxon>
        <taxon>Tracheophyta</taxon>
        <taxon>Spermatophyta</taxon>
        <taxon>Magnoliopsida</taxon>
        <taxon>Liliopsida</taxon>
        <taxon>Poales</taxon>
        <taxon>Poaceae</taxon>
        <taxon>PACMAD clade</taxon>
        <taxon>Panicoideae</taxon>
        <taxon>Panicodae</taxon>
        <taxon>Paniceae</taxon>
        <taxon>Cenchrinae</taxon>
        <taxon>Setaria</taxon>
    </lineage>
</organism>
<dbReference type="HOGENOM" id="CLU_2780658_0_0_1"/>
<reference evidence="2" key="3">
    <citation type="submission" date="2018-08" db="UniProtKB">
        <authorList>
            <consortium name="EnsemblPlants"/>
        </authorList>
    </citation>
    <scope>IDENTIFICATION</scope>
    <source>
        <strain evidence="2">Yugu1</strain>
    </source>
</reference>
<name>K3ZF58_SETIT</name>
<dbReference type="EMBL" id="AGNK02002100">
    <property type="status" value="NOT_ANNOTATED_CDS"/>
    <property type="molecule type" value="Genomic_DNA"/>
</dbReference>
<evidence type="ECO:0000313" key="2">
    <source>
        <dbReference type="EnsemblPlants" id="KQL17021"/>
    </source>
</evidence>
<reference evidence="1" key="2">
    <citation type="submission" date="2015-07" db="EMBL/GenBank/DDBJ databases">
        <authorList>
            <person name="Noorani M."/>
        </authorList>
    </citation>
    <scope>NUCLEOTIDE SEQUENCE</scope>
    <source>
        <strain evidence="1">Yugu1</strain>
    </source>
</reference>
<dbReference type="OrthoDB" id="10285838at2759"/>
<reference evidence="1 3" key="1">
    <citation type="journal article" date="2012" name="Nat. Biotechnol.">
        <title>Reference genome sequence of the model plant Setaria.</title>
        <authorList>
            <person name="Bennetzen J.L."/>
            <person name="Schmutz J."/>
            <person name="Wang H."/>
            <person name="Percifield R."/>
            <person name="Hawkins J."/>
            <person name="Pontaroli A.C."/>
            <person name="Estep M."/>
            <person name="Feng L."/>
            <person name="Vaughn J.N."/>
            <person name="Grimwood J."/>
            <person name="Jenkins J."/>
            <person name="Barry K."/>
            <person name="Lindquist E."/>
            <person name="Hellsten U."/>
            <person name="Deshpande S."/>
            <person name="Wang X."/>
            <person name="Wu X."/>
            <person name="Mitros T."/>
            <person name="Triplett J."/>
            <person name="Yang X."/>
            <person name="Ye C.Y."/>
            <person name="Mauro-Herrera M."/>
            <person name="Wang L."/>
            <person name="Li P."/>
            <person name="Sharma M."/>
            <person name="Sharma R."/>
            <person name="Ronald P.C."/>
            <person name="Panaud O."/>
            <person name="Kellogg E.A."/>
            <person name="Brutnell T.P."/>
            <person name="Doust A.N."/>
            <person name="Tuskan G.A."/>
            <person name="Rokhsar D."/>
            <person name="Devos K.M."/>
        </authorList>
    </citation>
    <scope>NUCLEOTIDE SEQUENCE [LARGE SCALE GENOMIC DNA]</scope>
    <source>
        <strain evidence="3">cv. Yugu1</strain>
        <strain evidence="1">Yugu1</strain>
    </source>
</reference>
<keyword evidence="3" id="KW-1185">Reference proteome</keyword>
<gene>
    <name evidence="1" type="ORF">SETIT_3G372800v2</name>
</gene>
<evidence type="ECO:0000313" key="3">
    <source>
        <dbReference type="Proteomes" id="UP000004995"/>
    </source>
</evidence>
<proteinExistence type="predicted"/>
<dbReference type="Gramene" id="KQL17021">
    <property type="protein sequence ID" value="KQL17021"/>
    <property type="gene ID" value="SETIT_025207mg"/>
</dbReference>
<dbReference type="EnsemblPlants" id="KQL17021">
    <property type="protein sequence ID" value="KQL17021"/>
    <property type="gene ID" value="SETIT_025207mg"/>
</dbReference>
<sequence length="69" mass="7890">MEKMGDAREAIVEPAKGADLKHVHFWYLKLLCRFHPFERIKDVSLESYSGISSTAKLEDFTQQCLSSLS</sequence>